<comment type="caution">
    <text evidence="9">Lacks conserved residue(s) required for the propagation of feature annotation.</text>
</comment>
<keyword evidence="9" id="KW-0547">Nucleotide-binding</keyword>
<comment type="pathway">
    <text evidence="2 9">Carbohydrate degradation; glycolysis; D-glyceraldehyde 3-phosphate and glycerone phosphate from D-glucose: step 3/4.</text>
</comment>
<dbReference type="Pfam" id="PF00365">
    <property type="entry name" value="PFK"/>
    <property type="match status" value="1"/>
</dbReference>
<evidence type="ECO:0000256" key="5">
    <source>
        <dbReference type="ARBA" id="ARBA00022723"/>
    </source>
</evidence>
<dbReference type="Gene3D" id="3.40.50.460">
    <property type="entry name" value="Phosphofructokinase domain"/>
    <property type="match status" value="1"/>
</dbReference>
<comment type="subcellular location">
    <subcellularLocation>
        <location evidence="9">Cytoplasm</location>
    </subcellularLocation>
</comment>
<organism evidence="11 12">
    <name type="scientific">Massilia haematophila</name>
    <dbReference type="NCBI Taxonomy" id="457923"/>
    <lineage>
        <taxon>Bacteria</taxon>
        <taxon>Pseudomonadati</taxon>
        <taxon>Pseudomonadota</taxon>
        <taxon>Betaproteobacteria</taxon>
        <taxon>Burkholderiales</taxon>
        <taxon>Oxalobacteraceae</taxon>
        <taxon>Telluria group</taxon>
        <taxon>Massilia</taxon>
    </lineage>
</organism>
<keyword evidence="4 9" id="KW-0808">Transferase</keyword>
<proteinExistence type="inferred from homology"/>
<dbReference type="PANTHER" id="PTHR13697">
    <property type="entry name" value="PHOSPHOFRUCTOKINASE"/>
    <property type="match status" value="1"/>
</dbReference>
<comment type="caution">
    <text evidence="11">The sequence shown here is derived from an EMBL/GenBank/DDBJ whole genome shotgun (WGS) entry which is preliminary data.</text>
</comment>
<evidence type="ECO:0000256" key="7">
    <source>
        <dbReference type="ARBA" id="ARBA00022842"/>
    </source>
</evidence>
<feature type="binding site" description="in other chain" evidence="9">
    <location>
        <begin position="203"/>
        <end position="205"/>
    </location>
    <ligand>
        <name>substrate</name>
        <note>ligand shared between dimeric partners</note>
    </ligand>
</feature>
<protein>
    <recommendedName>
        <fullName evidence="9">ATP-dependent 6-phosphofructokinase</fullName>
        <shortName evidence="9">ATP-PFK</shortName>
        <shortName evidence="9">Phosphofructokinase</shortName>
        <ecNumber evidence="9">2.7.1.11</ecNumber>
    </recommendedName>
    <alternativeName>
        <fullName evidence="9">Phosphohexokinase</fullName>
    </alternativeName>
</protein>
<feature type="binding site" description="in other chain" evidence="9">
    <location>
        <begin position="305"/>
        <end position="308"/>
    </location>
    <ligand>
        <name>substrate</name>
        <note>ligand shared between dimeric partners</note>
    </ligand>
</feature>
<comment type="cofactor">
    <cofactor evidence="1 9">
        <name>Mg(2+)</name>
        <dbReference type="ChEBI" id="CHEBI:18420"/>
    </cofactor>
</comment>
<reference evidence="12" key="1">
    <citation type="journal article" date="2019" name="Int. J. Syst. Evol. Microbiol.">
        <title>The Global Catalogue of Microorganisms (GCM) 10K type strain sequencing project: providing services to taxonomists for standard genome sequencing and annotation.</title>
        <authorList>
            <consortium name="The Broad Institute Genomics Platform"/>
            <consortium name="The Broad Institute Genome Sequencing Center for Infectious Disease"/>
            <person name="Wu L."/>
            <person name="Ma J."/>
        </authorList>
    </citation>
    <scope>NUCLEOTIDE SEQUENCE [LARGE SCALE GENOMIC DNA]</scope>
    <source>
        <strain evidence="12">CCM 7480</strain>
    </source>
</reference>
<evidence type="ECO:0000256" key="1">
    <source>
        <dbReference type="ARBA" id="ARBA00001946"/>
    </source>
</evidence>
<evidence type="ECO:0000313" key="11">
    <source>
        <dbReference type="EMBL" id="MFC3457668.1"/>
    </source>
</evidence>
<feature type="domain" description="Phosphofructokinase" evidence="10">
    <location>
        <begin position="19"/>
        <end position="331"/>
    </location>
</feature>
<gene>
    <name evidence="9" type="primary">pfkA</name>
    <name evidence="11" type="ORF">ACFOPH_05335</name>
</gene>
<keyword evidence="8 9" id="KW-0324">Glycolysis</keyword>
<feature type="binding site" evidence="9">
    <location>
        <position position="299"/>
    </location>
    <ligand>
        <name>substrate</name>
        <note>ligand shared between dimeric partners</note>
    </ligand>
</feature>
<dbReference type="Proteomes" id="UP001595665">
    <property type="component" value="Unassembled WGS sequence"/>
</dbReference>
<evidence type="ECO:0000256" key="8">
    <source>
        <dbReference type="ARBA" id="ARBA00023152"/>
    </source>
</evidence>
<dbReference type="SUPFAM" id="SSF53784">
    <property type="entry name" value="Phosphofructokinase"/>
    <property type="match status" value="1"/>
</dbReference>
<dbReference type="NCBIfam" id="NF002872">
    <property type="entry name" value="PRK03202.1"/>
    <property type="match status" value="1"/>
</dbReference>
<evidence type="ECO:0000313" key="12">
    <source>
        <dbReference type="Proteomes" id="UP001595665"/>
    </source>
</evidence>
<keyword evidence="5 9" id="KW-0479">Metal-binding</keyword>
<dbReference type="InterPro" id="IPR022953">
    <property type="entry name" value="ATP_PFK"/>
</dbReference>
<evidence type="ECO:0000256" key="2">
    <source>
        <dbReference type="ARBA" id="ARBA00004679"/>
    </source>
</evidence>
<dbReference type="RefSeq" id="WP_379734001.1">
    <property type="nucleotide sequence ID" value="NZ_JBHRVV010000001.1"/>
</dbReference>
<name>A0ABV7PHZ1_9BURK</name>
<dbReference type="PROSITE" id="PS00433">
    <property type="entry name" value="PHOSPHOFRUCTOKINASE"/>
    <property type="match status" value="1"/>
</dbReference>
<comment type="catalytic activity">
    <reaction evidence="9">
        <text>beta-D-fructose 6-phosphate + ATP = beta-D-fructose 1,6-bisphosphate + ADP + H(+)</text>
        <dbReference type="Rhea" id="RHEA:16109"/>
        <dbReference type="ChEBI" id="CHEBI:15378"/>
        <dbReference type="ChEBI" id="CHEBI:30616"/>
        <dbReference type="ChEBI" id="CHEBI:32966"/>
        <dbReference type="ChEBI" id="CHEBI:57634"/>
        <dbReference type="ChEBI" id="CHEBI:456216"/>
        <dbReference type="EC" id="2.7.1.11"/>
    </reaction>
</comment>
<evidence type="ECO:0000256" key="4">
    <source>
        <dbReference type="ARBA" id="ARBA00022679"/>
    </source>
</evidence>
<dbReference type="InterPro" id="IPR015912">
    <property type="entry name" value="Phosphofructokinase_CS"/>
</dbReference>
<dbReference type="Gene3D" id="3.40.50.450">
    <property type="match status" value="1"/>
</dbReference>
<dbReference type="GO" id="GO:0016740">
    <property type="term" value="F:transferase activity"/>
    <property type="evidence" value="ECO:0007669"/>
    <property type="project" value="UniProtKB-KW"/>
</dbReference>
<feature type="binding site" description="in other chain" evidence="9">
    <location>
        <begin position="159"/>
        <end position="161"/>
    </location>
    <ligand>
        <name>substrate</name>
        <note>ligand shared between dimeric partners</note>
    </ligand>
</feature>
<dbReference type="InterPro" id="IPR012829">
    <property type="entry name" value="Phosphofructokinase_III"/>
</dbReference>
<feature type="active site" description="Proton acceptor" evidence="9">
    <location>
        <position position="161"/>
    </location>
</feature>
<feature type="binding site" description="in other chain" evidence="9">
    <location>
        <position position="256"/>
    </location>
    <ligand>
        <name>substrate</name>
        <note>ligand shared between dimeric partners</note>
    </ligand>
</feature>
<keyword evidence="9" id="KW-0067">ATP-binding</keyword>
<evidence type="ECO:0000256" key="3">
    <source>
        <dbReference type="ARBA" id="ARBA00022490"/>
    </source>
</evidence>
<keyword evidence="7 9" id="KW-0460">Magnesium</keyword>
<comment type="subunit">
    <text evidence="9">Homodimer or homotetramer.</text>
</comment>
<dbReference type="PRINTS" id="PR00476">
    <property type="entry name" value="PHFRCTKINASE"/>
</dbReference>
<keyword evidence="3 9" id="KW-0963">Cytoplasm</keyword>
<comment type="similarity">
    <text evidence="9">Belongs to the phosphofructokinase type A (PFKA) family. Mixed-substrate PFK group III subfamily.</text>
</comment>
<keyword evidence="12" id="KW-1185">Reference proteome</keyword>
<feature type="binding site" evidence="9">
    <location>
        <begin position="95"/>
        <end position="96"/>
    </location>
    <ligand>
        <name>ATP</name>
        <dbReference type="ChEBI" id="CHEBI:30616"/>
    </ligand>
</feature>
<feature type="binding site" evidence="9">
    <location>
        <position position="137"/>
    </location>
    <ligand>
        <name>Mg(2+)</name>
        <dbReference type="ChEBI" id="CHEBI:18420"/>
        <note>catalytic</note>
    </ligand>
</feature>
<comment type="function">
    <text evidence="9">Catalyzes the phosphorylation of D-fructose 6-phosphate to fructose 1,6-bisphosphate by ATP, the first committing step of glycolysis.</text>
</comment>
<dbReference type="HAMAP" id="MF_01976">
    <property type="entry name" value="Phosphofructokinase_III"/>
    <property type="match status" value="1"/>
</dbReference>
<evidence type="ECO:0000256" key="6">
    <source>
        <dbReference type="ARBA" id="ARBA00022777"/>
    </source>
</evidence>
<feature type="binding site" evidence="9">
    <location>
        <position position="196"/>
    </location>
    <ligand>
        <name>substrate</name>
        <note>ligand shared between dimeric partners</note>
    </ligand>
</feature>
<keyword evidence="6 9" id="KW-0418">Kinase</keyword>
<feature type="binding site" evidence="9">
    <location>
        <begin position="136"/>
        <end position="139"/>
    </location>
    <ligand>
        <name>ATP</name>
        <dbReference type="ChEBI" id="CHEBI:30616"/>
    </ligand>
</feature>
<accession>A0ABV7PHZ1</accession>
<dbReference type="EMBL" id="JBHRVV010000001">
    <property type="protein sequence ID" value="MFC3457668.1"/>
    <property type="molecule type" value="Genomic_DNA"/>
</dbReference>
<dbReference type="EC" id="2.7.1.11" evidence="9"/>
<feature type="binding site" evidence="9">
    <location>
        <position position="27"/>
    </location>
    <ligand>
        <name>ATP</name>
        <dbReference type="ChEBI" id="CHEBI:30616"/>
    </ligand>
</feature>
<dbReference type="PANTHER" id="PTHR13697:SF52">
    <property type="entry name" value="ATP-DEPENDENT 6-PHOSPHOFRUCTOKINASE 3"/>
    <property type="match status" value="1"/>
</dbReference>
<feature type="site" description="Important for substrate specificity; cannot use PPi as phosphoryl donor" evidence="9">
    <location>
        <position position="138"/>
    </location>
</feature>
<dbReference type="PIRSF" id="PIRSF000532">
    <property type="entry name" value="ATP_PFK_prok"/>
    <property type="match status" value="1"/>
</dbReference>
<evidence type="ECO:0000256" key="9">
    <source>
        <dbReference type="HAMAP-Rule" id="MF_01976"/>
    </source>
</evidence>
<dbReference type="InterPro" id="IPR000023">
    <property type="entry name" value="Phosphofructokinase_dom"/>
</dbReference>
<dbReference type="InterPro" id="IPR035966">
    <property type="entry name" value="PKF_sf"/>
</dbReference>
<dbReference type="InterPro" id="IPR012003">
    <property type="entry name" value="ATP_PFK_prok-type"/>
</dbReference>
<evidence type="ECO:0000259" key="10">
    <source>
        <dbReference type="Pfam" id="PF00365"/>
    </source>
</evidence>
<sequence length="381" mass="39290">MTAHPATTPATAAACRIARIGILTGGGDAPGLNAVIRSVVLAAGRLGWECHGIRDGFNGLLAPETCAGEPVRRLSEEDVHAIGHLGGTILGSTNRGSPLRYPTSQPDGSLRETDRTQEVVQRCRERGLDALVVVGGDGSMGIAEALHRKGLKVVGVPKTIDNDLAHTFSTFGFDSAVGFATECIDRLHTTAYSQHRVMVVEVMGRYAGWIALHAGIAGGAHAILVPEIPYRVEAVADAVRRRAAAGHHHAVVVVAEGAAPAAGARRVKSAAEVGRAERLGGIGAEIEAALAEATGKECRTVVLGHLLRGGSPSAFDRVCASRFGAAAVRALAGGHAGVMVALGWNTIELVPLSDVAGRTKQVPVDGDTVATARELGICLGD</sequence>